<sequence length="204" mass="22117">MTDEPVPPVVPVRYVDDVESLRALADPLRLAIVNLLMTRADVPVGGLAAKEIARELQVSQTRLYRHLKQLVSVGLVQVASSRLVSGIVEQGYRAGQRSVRIEEAFLGEAAASDEVLRTFGAVLDRHRSDLFRAIRAGHARIGGYDGQLPPSTVAALDVRLSVERAESFAKRLSALVAEFAEAESDPDGVPTAMVVAYYTTPDPR</sequence>
<dbReference type="SMART" id="SM00418">
    <property type="entry name" value="HTH_ARSR"/>
    <property type="match status" value="1"/>
</dbReference>
<dbReference type="SUPFAM" id="SSF46785">
    <property type="entry name" value="Winged helix' DNA-binding domain"/>
    <property type="match status" value="1"/>
</dbReference>
<dbReference type="Proteomes" id="UP000215199">
    <property type="component" value="Unassembled WGS sequence"/>
</dbReference>
<keyword evidence="3" id="KW-1185">Reference proteome</keyword>
<dbReference type="Pfam" id="PF12840">
    <property type="entry name" value="HTH_20"/>
    <property type="match status" value="1"/>
</dbReference>
<organism evidence="2 3">
    <name type="scientific">Amycolatopsis vastitatis</name>
    <dbReference type="NCBI Taxonomy" id="1905142"/>
    <lineage>
        <taxon>Bacteria</taxon>
        <taxon>Bacillati</taxon>
        <taxon>Actinomycetota</taxon>
        <taxon>Actinomycetes</taxon>
        <taxon>Pseudonocardiales</taxon>
        <taxon>Pseudonocardiaceae</taxon>
        <taxon>Amycolatopsis</taxon>
    </lineage>
</organism>
<protein>
    <recommendedName>
        <fullName evidence="1">HTH arsR-type domain-containing protein</fullName>
    </recommendedName>
</protein>
<accession>A0A229SV11</accession>
<dbReference type="InterPro" id="IPR011991">
    <property type="entry name" value="ArsR-like_HTH"/>
</dbReference>
<gene>
    <name evidence="2" type="ORF">CF165_34125</name>
</gene>
<name>A0A229SV11_9PSEU</name>
<dbReference type="CDD" id="cd00090">
    <property type="entry name" value="HTH_ARSR"/>
    <property type="match status" value="1"/>
</dbReference>
<dbReference type="InterPro" id="IPR036390">
    <property type="entry name" value="WH_DNA-bd_sf"/>
</dbReference>
<reference evidence="3" key="1">
    <citation type="submission" date="2017-07" db="EMBL/GenBank/DDBJ databases">
        <title>Comparative genome mining reveals phylogenetic distribution patterns of secondary metabolites in Amycolatopsis.</title>
        <authorList>
            <person name="Adamek M."/>
            <person name="Alanjary M."/>
            <person name="Sales-Ortells H."/>
            <person name="Goodfellow M."/>
            <person name="Bull A.T."/>
            <person name="Kalinowski J."/>
            <person name="Ziemert N."/>
        </authorList>
    </citation>
    <scope>NUCLEOTIDE SEQUENCE [LARGE SCALE GENOMIC DNA]</scope>
    <source>
        <strain evidence="3">H5</strain>
    </source>
</reference>
<comment type="caution">
    <text evidence="2">The sequence shown here is derived from an EMBL/GenBank/DDBJ whole genome shotgun (WGS) entry which is preliminary data.</text>
</comment>
<proteinExistence type="predicted"/>
<feature type="domain" description="HTH arsR-type" evidence="1">
    <location>
        <begin position="19"/>
        <end position="118"/>
    </location>
</feature>
<dbReference type="Gene3D" id="1.10.10.10">
    <property type="entry name" value="Winged helix-like DNA-binding domain superfamily/Winged helix DNA-binding domain"/>
    <property type="match status" value="1"/>
</dbReference>
<dbReference type="InterPro" id="IPR036388">
    <property type="entry name" value="WH-like_DNA-bd_sf"/>
</dbReference>
<evidence type="ECO:0000313" key="3">
    <source>
        <dbReference type="Proteomes" id="UP000215199"/>
    </source>
</evidence>
<dbReference type="InterPro" id="IPR001845">
    <property type="entry name" value="HTH_ArsR_DNA-bd_dom"/>
</dbReference>
<dbReference type="EMBL" id="NMUL01000039">
    <property type="protein sequence ID" value="OXM62806.1"/>
    <property type="molecule type" value="Genomic_DNA"/>
</dbReference>
<dbReference type="AlphaFoldDB" id="A0A229SV11"/>
<evidence type="ECO:0000313" key="2">
    <source>
        <dbReference type="EMBL" id="OXM62806.1"/>
    </source>
</evidence>
<evidence type="ECO:0000259" key="1">
    <source>
        <dbReference type="SMART" id="SM00418"/>
    </source>
</evidence>
<dbReference type="GO" id="GO:0003700">
    <property type="term" value="F:DNA-binding transcription factor activity"/>
    <property type="evidence" value="ECO:0007669"/>
    <property type="project" value="InterPro"/>
</dbReference>